<dbReference type="Proteomes" id="UP000654395">
    <property type="component" value="Unassembled WGS sequence"/>
</dbReference>
<evidence type="ECO:0000313" key="4">
    <source>
        <dbReference type="Proteomes" id="UP000654395"/>
    </source>
</evidence>
<dbReference type="InterPro" id="IPR020338">
    <property type="entry name" value="SMN_gemin7"/>
</dbReference>
<dbReference type="PANTHER" id="PTHR14679:SF1">
    <property type="entry name" value="GEM-ASSOCIATED PROTEIN 7"/>
    <property type="match status" value="1"/>
</dbReference>
<feature type="non-terminal residue" evidence="3">
    <location>
        <position position="1"/>
    </location>
</feature>
<feature type="region of interest" description="Disordered" evidence="1">
    <location>
        <begin position="1"/>
        <end position="27"/>
    </location>
</feature>
<gene>
    <name evidence="3" type="primary">Gemin7</name>
    <name evidence="3" type="ORF">UROIND_R14793</name>
</gene>
<dbReference type="Gene3D" id="2.30.30.100">
    <property type="match status" value="1"/>
</dbReference>
<dbReference type="PROSITE" id="PS51938">
    <property type="entry name" value="SUZ_C"/>
    <property type="match status" value="1"/>
</dbReference>
<organism evidence="3 4">
    <name type="scientific">Urocolius indicus</name>
    <name type="common">Red-faced mousebird</name>
    <name type="synonym">Colius indicus</name>
    <dbReference type="NCBI Taxonomy" id="458196"/>
    <lineage>
        <taxon>Eukaryota</taxon>
        <taxon>Metazoa</taxon>
        <taxon>Chordata</taxon>
        <taxon>Craniata</taxon>
        <taxon>Vertebrata</taxon>
        <taxon>Euteleostomi</taxon>
        <taxon>Archelosauria</taxon>
        <taxon>Archosauria</taxon>
        <taxon>Dinosauria</taxon>
        <taxon>Saurischia</taxon>
        <taxon>Theropoda</taxon>
        <taxon>Coelurosauria</taxon>
        <taxon>Aves</taxon>
        <taxon>Neognathae</taxon>
        <taxon>Neoaves</taxon>
        <taxon>Telluraves</taxon>
        <taxon>Coraciimorphae</taxon>
        <taxon>Coliiformes</taxon>
        <taxon>Coliidae</taxon>
        <taxon>Urocolius</taxon>
    </lineage>
</organism>
<proteinExistence type="predicted"/>
<evidence type="ECO:0000256" key="1">
    <source>
        <dbReference type="SAM" id="MobiDB-lite"/>
    </source>
</evidence>
<dbReference type="GO" id="GO:0034719">
    <property type="term" value="C:SMN-Sm protein complex"/>
    <property type="evidence" value="ECO:0007669"/>
    <property type="project" value="InterPro"/>
</dbReference>
<dbReference type="PANTHER" id="PTHR14679">
    <property type="entry name" value="GEM-ASSOCIATED PROTEIN 7"/>
    <property type="match status" value="1"/>
</dbReference>
<name>A0A852LBQ6_UROIN</name>
<dbReference type="EMBL" id="WBNH01017891">
    <property type="protein sequence ID" value="NXX87356.1"/>
    <property type="molecule type" value="Genomic_DNA"/>
</dbReference>
<sequence>ASSPIPVPVGVLRLPRGPDGSSRGFNPNSPRFQELFGAGGCAGGSLGGSAAAAAAVQGARAALRRRFLRALALAGGRPARFRLRGGGGCVGAVLGAVDVESVAVQVDSLQTPLGVEAAALLRCQDLVAYSFLL</sequence>
<feature type="domain" description="SUZ-C" evidence="2">
    <location>
        <begin position="1"/>
        <end position="29"/>
    </location>
</feature>
<protein>
    <submittedName>
        <fullName evidence="3">GEMI7 protein</fullName>
    </submittedName>
</protein>
<dbReference type="InterPro" id="IPR024642">
    <property type="entry name" value="SUZ-C"/>
</dbReference>
<dbReference type="OrthoDB" id="70763at2759"/>
<feature type="non-terminal residue" evidence="3">
    <location>
        <position position="133"/>
    </location>
</feature>
<evidence type="ECO:0000313" key="3">
    <source>
        <dbReference type="EMBL" id="NXX87356.1"/>
    </source>
</evidence>
<dbReference type="GO" id="GO:0000387">
    <property type="term" value="P:spliceosomal snRNP assembly"/>
    <property type="evidence" value="ECO:0007669"/>
    <property type="project" value="TreeGrafter"/>
</dbReference>
<keyword evidence="4" id="KW-1185">Reference proteome</keyword>
<dbReference type="AlphaFoldDB" id="A0A852LBQ6"/>
<evidence type="ECO:0000259" key="2">
    <source>
        <dbReference type="PROSITE" id="PS51938"/>
    </source>
</evidence>
<accession>A0A852LBQ6</accession>
<reference evidence="3" key="1">
    <citation type="submission" date="2020-02" db="EMBL/GenBank/DDBJ databases">
        <title>Bird 10,000 Genomes (B10K) Project - Family phase.</title>
        <authorList>
            <person name="Zhang G."/>
        </authorList>
    </citation>
    <scope>NUCLEOTIDE SEQUENCE</scope>
    <source>
        <strain evidence="3">B10K-DU-030-59</strain>
    </source>
</reference>
<dbReference type="Pfam" id="PF11095">
    <property type="entry name" value="Gemin7"/>
    <property type="match status" value="1"/>
</dbReference>
<comment type="caution">
    <text evidence="3">The sequence shown here is derived from an EMBL/GenBank/DDBJ whole genome shotgun (WGS) entry which is preliminary data.</text>
</comment>